<organism evidence="2 3">
    <name type="scientific">Phytophthora megakarya</name>
    <dbReference type="NCBI Taxonomy" id="4795"/>
    <lineage>
        <taxon>Eukaryota</taxon>
        <taxon>Sar</taxon>
        <taxon>Stramenopiles</taxon>
        <taxon>Oomycota</taxon>
        <taxon>Peronosporomycetes</taxon>
        <taxon>Peronosporales</taxon>
        <taxon>Peronosporaceae</taxon>
        <taxon>Phytophthora</taxon>
    </lineage>
</organism>
<feature type="compositionally biased region" description="Pro residues" evidence="1">
    <location>
        <begin position="463"/>
        <end position="472"/>
    </location>
</feature>
<feature type="compositionally biased region" description="Low complexity" evidence="1">
    <location>
        <begin position="436"/>
        <end position="462"/>
    </location>
</feature>
<reference evidence="3" key="1">
    <citation type="submission" date="2017-03" db="EMBL/GenBank/DDBJ databases">
        <title>Phytopthora megakarya and P. palmivora, two closely related causual agents of cacao black pod achieved similar genome size and gene model numbers by different mechanisms.</title>
        <authorList>
            <person name="Ali S."/>
            <person name="Shao J."/>
            <person name="Larry D.J."/>
            <person name="Kronmiller B."/>
            <person name="Shen D."/>
            <person name="Strem M.D."/>
            <person name="Melnick R.L."/>
            <person name="Guiltinan M.J."/>
            <person name="Tyler B.M."/>
            <person name="Meinhardt L.W."/>
            <person name="Bailey B.A."/>
        </authorList>
    </citation>
    <scope>NUCLEOTIDE SEQUENCE [LARGE SCALE GENOMIC DNA]</scope>
    <source>
        <strain evidence="3">zdho120</strain>
    </source>
</reference>
<evidence type="ECO:0000313" key="2">
    <source>
        <dbReference type="EMBL" id="OWY99834.1"/>
    </source>
</evidence>
<dbReference type="EMBL" id="NBNE01008130">
    <property type="protein sequence ID" value="OWY99834.1"/>
    <property type="molecule type" value="Genomic_DNA"/>
</dbReference>
<comment type="caution">
    <text evidence="2">The sequence shown here is derived from an EMBL/GenBank/DDBJ whole genome shotgun (WGS) entry which is preliminary data.</text>
</comment>
<gene>
    <name evidence="2" type="ORF">PHMEG_00029095</name>
</gene>
<accession>A0A225V3I0</accession>
<feature type="region of interest" description="Disordered" evidence="1">
    <location>
        <begin position="248"/>
        <end position="292"/>
    </location>
</feature>
<feature type="region of interest" description="Disordered" evidence="1">
    <location>
        <begin position="186"/>
        <end position="225"/>
    </location>
</feature>
<feature type="compositionally biased region" description="Polar residues" evidence="1">
    <location>
        <begin position="186"/>
        <end position="200"/>
    </location>
</feature>
<protein>
    <submittedName>
        <fullName evidence="2">Uncharacterized protein</fullName>
    </submittedName>
</protein>
<evidence type="ECO:0000256" key="1">
    <source>
        <dbReference type="SAM" id="MobiDB-lite"/>
    </source>
</evidence>
<dbReference type="Proteomes" id="UP000198211">
    <property type="component" value="Unassembled WGS sequence"/>
</dbReference>
<proteinExistence type="predicted"/>
<evidence type="ECO:0000313" key="3">
    <source>
        <dbReference type="Proteomes" id="UP000198211"/>
    </source>
</evidence>
<keyword evidence="3" id="KW-1185">Reference proteome</keyword>
<sequence length="481" mass="52184">MARQPPARVNSFLDQRLDSASTIQEVLTAAVTPHRLPPQEADELVRLKDEVSRLQTRCEDAERGLANEVQLRTATEADSVRSTEDFYTIHDANQDLRNRERGIAMRYVAQERERMKAGLAVYNAELTKLRQYLEEHDRGKVSSPSPRMKALLAENASLPGLSASGLDWELLGLGPDHTGLLRLLPRSSQSEGSVDGNSTPPVVEASESPSKVSPGSGRSTRSRPNTHLFGLQVIRLWGRLPRSRKTARSAFGRSEEKAAPTATPSVVRFDHKKARSSTSGLSIDKEPLSPPHPPLRKARLMMTQDLTLVLKPPLGRSAASDSVVDLTIDDATDLSSKKDSSPFSSPVVSYFPRQDGRPRRSISVVSELRMRLEYELADDDFMLRLTSEDSVAATSTPPQGQAPAVTTPAGAAELSTKKSVVTEPPTADSSVEAQVPPESSSAVDSSVEAQVPLESSSAETPIPSSPPPPPQQPSAVQFHSF</sequence>
<feature type="compositionally biased region" description="Low complexity" evidence="1">
    <location>
        <begin position="213"/>
        <end position="223"/>
    </location>
</feature>
<feature type="region of interest" description="Disordered" evidence="1">
    <location>
        <begin position="333"/>
        <end position="358"/>
    </location>
</feature>
<dbReference type="AlphaFoldDB" id="A0A225V3I0"/>
<name>A0A225V3I0_9STRA</name>
<feature type="compositionally biased region" description="Polar residues" evidence="1">
    <location>
        <begin position="390"/>
        <end position="399"/>
    </location>
</feature>
<feature type="region of interest" description="Disordered" evidence="1">
    <location>
        <begin position="390"/>
        <end position="481"/>
    </location>
</feature>